<dbReference type="Proteomes" id="UP000321790">
    <property type="component" value="Unassembled WGS sequence"/>
</dbReference>
<comment type="caution">
    <text evidence="2">The sequence shown here is derived from an EMBL/GenBank/DDBJ whole genome shotgun (WGS) entry which is preliminary data.</text>
</comment>
<feature type="transmembrane region" description="Helical" evidence="1">
    <location>
        <begin position="149"/>
        <end position="171"/>
    </location>
</feature>
<dbReference type="OrthoDB" id="1437664at2"/>
<feature type="transmembrane region" description="Helical" evidence="1">
    <location>
        <begin position="12"/>
        <end position="29"/>
    </location>
</feature>
<feature type="transmembrane region" description="Helical" evidence="1">
    <location>
        <begin position="178"/>
        <end position="200"/>
    </location>
</feature>
<organism evidence="2 3">
    <name type="scientific">Seonamhaeicola algicola</name>
    <dbReference type="NCBI Taxonomy" id="1719036"/>
    <lineage>
        <taxon>Bacteria</taxon>
        <taxon>Pseudomonadati</taxon>
        <taxon>Bacteroidota</taxon>
        <taxon>Flavobacteriia</taxon>
        <taxon>Flavobacteriales</taxon>
        <taxon>Flavobacteriaceae</taxon>
    </lineage>
</organism>
<feature type="transmembrane region" description="Helical" evidence="1">
    <location>
        <begin position="60"/>
        <end position="80"/>
    </location>
</feature>
<evidence type="ECO:0008006" key="4">
    <source>
        <dbReference type="Google" id="ProtNLM"/>
    </source>
</evidence>
<sequence>MKKIFTLPFGKLFFSVFFVFVAAMVYCNVTSNFKIANYIYLLVIPTFLTVFISKFKTLNIGFAFFLVFAFLGNISSFFFYEDLQLKVASALYIIGFIYLIAVKLPKFKVFKLDKLVIGYLIMIFFIGLYFLYSLYSVLNSVVSDNSEVLLFAIKNFVVMFLALLAYGVYLSVESKQSVWFLISVIFLGFATVLNYVNLYYIYHWSFEMLEKIMYVSGVYFLINSMAFKESIEVSKHLKTSKGTLKMPKKLSSDNGSFSLNNY</sequence>
<evidence type="ECO:0000313" key="3">
    <source>
        <dbReference type="Proteomes" id="UP000321790"/>
    </source>
</evidence>
<feature type="transmembrane region" description="Helical" evidence="1">
    <location>
        <begin position="116"/>
        <end position="137"/>
    </location>
</feature>
<keyword evidence="1" id="KW-1133">Transmembrane helix</keyword>
<gene>
    <name evidence="2" type="ORF">FUA26_07825</name>
</gene>
<accession>A0A5C7AU95</accession>
<evidence type="ECO:0000313" key="2">
    <source>
        <dbReference type="EMBL" id="TXE11961.1"/>
    </source>
</evidence>
<keyword evidence="3" id="KW-1185">Reference proteome</keyword>
<protein>
    <recommendedName>
        <fullName evidence="4">YhhN-like protein</fullName>
    </recommendedName>
</protein>
<feature type="transmembrane region" description="Helical" evidence="1">
    <location>
        <begin position="86"/>
        <end position="104"/>
    </location>
</feature>
<keyword evidence="1" id="KW-0812">Transmembrane</keyword>
<dbReference type="RefSeq" id="WP_147133976.1">
    <property type="nucleotide sequence ID" value="NZ_VOSC01000019.1"/>
</dbReference>
<reference evidence="3" key="1">
    <citation type="submission" date="2019-08" db="EMBL/GenBank/DDBJ databases">
        <title>Seonamhaeicola sediminis sp. nov., isolated from marine sediment.</title>
        <authorList>
            <person name="Cao W.R."/>
        </authorList>
    </citation>
    <scope>NUCLEOTIDE SEQUENCE [LARGE SCALE GENOMIC DNA]</scope>
    <source>
        <strain evidence="3">Gy8</strain>
    </source>
</reference>
<feature type="transmembrane region" description="Helical" evidence="1">
    <location>
        <begin position="35"/>
        <end position="53"/>
    </location>
</feature>
<dbReference type="EMBL" id="VOSC01000019">
    <property type="protein sequence ID" value="TXE11961.1"/>
    <property type="molecule type" value="Genomic_DNA"/>
</dbReference>
<dbReference type="AlphaFoldDB" id="A0A5C7AU95"/>
<proteinExistence type="predicted"/>
<evidence type="ECO:0000256" key="1">
    <source>
        <dbReference type="SAM" id="Phobius"/>
    </source>
</evidence>
<keyword evidence="1" id="KW-0472">Membrane</keyword>
<name>A0A5C7AU95_9FLAO</name>